<name>T1AVL7_9ZZZZ</name>
<comment type="similarity">
    <text evidence="1">Belongs to the adrenodoxin/putidaredoxin family.</text>
</comment>
<dbReference type="CDD" id="cd00207">
    <property type="entry name" value="fer2"/>
    <property type="match status" value="1"/>
</dbReference>
<dbReference type="InterPro" id="IPR036010">
    <property type="entry name" value="2Fe-2S_ferredoxin-like_sf"/>
</dbReference>
<evidence type="ECO:0000256" key="4">
    <source>
        <dbReference type="ARBA" id="ARBA00023004"/>
    </source>
</evidence>
<evidence type="ECO:0000256" key="5">
    <source>
        <dbReference type="ARBA" id="ARBA00023014"/>
    </source>
</evidence>
<keyword evidence="3" id="KW-0479">Metal-binding</keyword>
<comment type="caution">
    <text evidence="8">The sequence shown here is derived from an EMBL/GenBank/DDBJ whole genome shotgun (WGS) entry which is preliminary data.</text>
</comment>
<evidence type="ECO:0000256" key="1">
    <source>
        <dbReference type="ARBA" id="ARBA00010914"/>
    </source>
</evidence>
<evidence type="ECO:0000259" key="7">
    <source>
        <dbReference type="PROSITE" id="PS51085"/>
    </source>
</evidence>
<organism evidence="8">
    <name type="scientific">mine drainage metagenome</name>
    <dbReference type="NCBI Taxonomy" id="410659"/>
    <lineage>
        <taxon>unclassified sequences</taxon>
        <taxon>metagenomes</taxon>
        <taxon>ecological metagenomes</taxon>
    </lineage>
</organism>
<dbReference type="GO" id="GO:0140647">
    <property type="term" value="P:P450-containing electron transport chain"/>
    <property type="evidence" value="ECO:0007669"/>
    <property type="project" value="InterPro"/>
</dbReference>
<proteinExistence type="inferred from homology"/>
<keyword evidence="2" id="KW-0001">2Fe-2S</keyword>
<dbReference type="InterPro" id="IPR001041">
    <property type="entry name" value="2Fe-2S_ferredoxin-type"/>
</dbReference>
<dbReference type="GO" id="GO:0046872">
    <property type="term" value="F:metal ion binding"/>
    <property type="evidence" value="ECO:0007669"/>
    <property type="project" value="UniProtKB-KW"/>
</dbReference>
<dbReference type="Pfam" id="PF00111">
    <property type="entry name" value="Fer2"/>
    <property type="match status" value="1"/>
</dbReference>
<protein>
    <submittedName>
        <fullName evidence="8">Ferredoxin domain protein</fullName>
    </submittedName>
</protein>
<sequence length="104" mass="11738">MALLRVIDRDGTEHQVDGKVGLKVMETLRELEYGVAAICGGMCSCATCHVYVDPEWRDRLAQPLAEERELLSDLTHYEENSRLSCQIEFTLELDGLRVTIAPDE</sequence>
<dbReference type="AlphaFoldDB" id="T1AVL7"/>
<comment type="cofactor">
    <cofactor evidence="6">
        <name>[2Fe-2S] cluster</name>
        <dbReference type="ChEBI" id="CHEBI:190135"/>
    </cofactor>
</comment>
<dbReference type="PANTHER" id="PTHR23426:SF65">
    <property type="entry name" value="FERREDOXIN-2, MITOCHONDRIAL"/>
    <property type="match status" value="1"/>
</dbReference>
<dbReference type="GO" id="GO:0005739">
    <property type="term" value="C:mitochondrion"/>
    <property type="evidence" value="ECO:0007669"/>
    <property type="project" value="TreeGrafter"/>
</dbReference>
<dbReference type="PANTHER" id="PTHR23426">
    <property type="entry name" value="FERREDOXIN/ADRENODOXIN"/>
    <property type="match status" value="1"/>
</dbReference>
<accession>T1AVL7</accession>
<dbReference type="SUPFAM" id="SSF54292">
    <property type="entry name" value="2Fe-2S ferredoxin-like"/>
    <property type="match status" value="1"/>
</dbReference>
<keyword evidence="4" id="KW-0408">Iron</keyword>
<gene>
    <name evidence="8" type="ORF">B2A_03705</name>
</gene>
<keyword evidence="5" id="KW-0411">Iron-sulfur</keyword>
<dbReference type="PRINTS" id="PR00355">
    <property type="entry name" value="ADRENODOXIN"/>
</dbReference>
<evidence type="ECO:0000256" key="6">
    <source>
        <dbReference type="ARBA" id="ARBA00034078"/>
    </source>
</evidence>
<dbReference type="InterPro" id="IPR001055">
    <property type="entry name" value="Adrenodoxin-like"/>
</dbReference>
<dbReference type="EMBL" id="AUZZ01002467">
    <property type="protein sequence ID" value="EQD60383.1"/>
    <property type="molecule type" value="Genomic_DNA"/>
</dbReference>
<dbReference type="InterPro" id="IPR012675">
    <property type="entry name" value="Beta-grasp_dom_sf"/>
</dbReference>
<dbReference type="Gene3D" id="3.10.20.30">
    <property type="match status" value="1"/>
</dbReference>
<evidence type="ECO:0000256" key="2">
    <source>
        <dbReference type="ARBA" id="ARBA00022714"/>
    </source>
</evidence>
<dbReference type="GO" id="GO:0009055">
    <property type="term" value="F:electron transfer activity"/>
    <property type="evidence" value="ECO:0007669"/>
    <property type="project" value="TreeGrafter"/>
</dbReference>
<evidence type="ECO:0000313" key="8">
    <source>
        <dbReference type="EMBL" id="EQD60383.1"/>
    </source>
</evidence>
<dbReference type="GO" id="GO:0051537">
    <property type="term" value="F:2 iron, 2 sulfur cluster binding"/>
    <property type="evidence" value="ECO:0007669"/>
    <property type="project" value="UniProtKB-KW"/>
</dbReference>
<evidence type="ECO:0000256" key="3">
    <source>
        <dbReference type="ARBA" id="ARBA00022723"/>
    </source>
</evidence>
<feature type="domain" description="2Fe-2S ferredoxin-type" evidence="7">
    <location>
        <begin position="2"/>
        <end position="104"/>
    </location>
</feature>
<reference evidence="8" key="1">
    <citation type="submission" date="2013-08" db="EMBL/GenBank/DDBJ databases">
        <authorList>
            <person name="Mendez C."/>
            <person name="Richter M."/>
            <person name="Ferrer M."/>
            <person name="Sanchez J."/>
        </authorList>
    </citation>
    <scope>NUCLEOTIDE SEQUENCE</scope>
</reference>
<reference evidence="8" key="2">
    <citation type="journal article" date="2014" name="ISME J.">
        <title>Microbial stratification in low pH oxic and suboxic macroscopic growths along an acid mine drainage.</title>
        <authorList>
            <person name="Mendez-Garcia C."/>
            <person name="Mesa V."/>
            <person name="Sprenger R.R."/>
            <person name="Richter M."/>
            <person name="Diez M.S."/>
            <person name="Solano J."/>
            <person name="Bargiela R."/>
            <person name="Golyshina O.V."/>
            <person name="Manteca A."/>
            <person name="Ramos J.L."/>
            <person name="Gallego J.R."/>
            <person name="Llorente I."/>
            <person name="Martins Dos Santos V.A."/>
            <person name="Jensen O.N."/>
            <person name="Pelaez A.I."/>
            <person name="Sanchez J."/>
            <person name="Ferrer M."/>
        </authorList>
    </citation>
    <scope>NUCLEOTIDE SEQUENCE</scope>
</reference>
<dbReference type="PROSITE" id="PS51085">
    <property type="entry name" value="2FE2S_FER_2"/>
    <property type="match status" value="1"/>
</dbReference>